<accession>A0AAE6HYR9</accession>
<feature type="transmembrane region" description="Helical" evidence="2">
    <location>
        <begin position="530"/>
        <end position="550"/>
    </location>
</feature>
<keyword evidence="2" id="KW-0472">Membrane</keyword>
<feature type="compositionally biased region" description="Basic and acidic residues" evidence="1">
    <location>
        <begin position="440"/>
        <end position="449"/>
    </location>
</feature>
<evidence type="ECO:0000256" key="1">
    <source>
        <dbReference type="SAM" id="MobiDB-lite"/>
    </source>
</evidence>
<proteinExistence type="predicted"/>
<dbReference type="Proteomes" id="UP000831798">
    <property type="component" value="Segment"/>
</dbReference>
<organism evidence="3 4">
    <name type="scientific">Rhizoctonia solani fusarivirus 1</name>
    <dbReference type="NCBI Taxonomy" id="2599953"/>
    <lineage>
        <taxon>Viruses</taxon>
        <taxon>Riboviria</taxon>
        <taxon>Orthornavirae</taxon>
        <taxon>Pisuviricota</taxon>
        <taxon>Duplopiviricetes</taxon>
        <taxon>Durnavirales</taxon>
        <taxon>Fusariviridae</taxon>
        <taxon>Betafusarivirus</taxon>
        <taxon>Betafusarivirus rhizoctoniae</taxon>
    </lineage>
</organism>
<name>A0AAE6HYR9_9VIRU</name>
<dbReference type="GeneID" id="80538176"/>
<evidence type="ECO:0000256" key="2">
    <source>
        <dbReference type="SAM" id="Phobius"/>
    </source>
</evidence>
<dbReference type="EMBL" id="MK558257">
    <property type="protein sequence ID" value="QDW92696.1"/>
    <property type="molecule type" value="Genomic_RNA"/>
</dbReference>
<keyword evidence="2" id="KW-1133">Transmembrane helix</keyword>
<evidence type="ECO:0000313" key="3">
    <source>
        <dbReference type="EMBL" id="QDW92696.1"/>
    </source>
</evidence>
<keyword evidence="4" id="KW-1185">Reference proteome</keyword>
<protein>
    <submittedName>
        <fullName evidence="3">Uncharacterized protein</fullName>
    </submittedName>
</protein>
<sequence length="578" mass="64291">MRSRNMCEHVAGNSTNVIISETTESTHFTMSDTNSDKPTIVPTEPTEAPLGSPENKVNIPPPPKGEVKPSEESGPSEPPAPPRTSSPSRPKTPKPKQGSQMAEPPKAGDVPEGFKDLKSYLSEVNTEMVFNSLVNDSSTSLAIEVSPTHKIVKQVDLKQIGISGVQSLSDFKVRLFATRRTYELQRAFKQDKNIKVTPVSAGPYLPSRIHWVPLPTSTSPQTYMDSVKDLCTLINKARYCFKDNILILIQGMSTCYPTATEKGKLQINKILNTIVEQLNKGFDWNIVNSIRNYFSQEALSKPANELAEWLKQSKQWTDCFTDGIRSRKQARDDEVLEQDQQINILRNTIEARAAGSMSSYDIIALAANLYEKVKKGAIFEKVVDSVGVEVDDAINRRRSRIDGAVEEILESTDFGVDPNEMDIVKAARLKSYIAQLRSELKGKGREQDTTPHPSPSTTAKPLFPHGQEGIMPPPETRATLPGMEPRPEVQPLSRAVSPISDSVAPEHVPEPEETVWEFIVDSVWDDETSWWVNILAMPITVPITIVLGVYKTIKYAGSKIWKGIKYLFHLVRGREEAA</sequence>
<dbReference type="RefSeq" id="YP_010799750.1">
    <property type="nucleotide sequence ID" value="NC_076689.1"/>
</dbReference>
<feature type="compositionally biased region" description="Polar residues" evidence="1">
    <location>
        <begin position="26"/>
        <end position="37"/>
    </location>
</feature>
<feature type="region of interest" description="Disordered" evidence="1">
    <location>
        <begin position="440"/>
        <end position="470"/>
    </location>
</feature>
<feature type="region of interest" description="Disordered" evidence="1">
    <location>
        <begin position="26"/>
        <end position="113"/>
    </location>
</feature>
<dbReference type="KEGG" id="vg:80538176"/>
<reference evidence="3" key="1">
    <citation type="journal article" date="2019" name="Front. Cell. Infect. Microbiol.">
        <title>Extreme Diversity of Mycoviruses Present in Isolates of Rhizoctonia solani AG2-2 LP From Zoysia japonica From Brazil.</title>
        <authorList>
            <person name="Picarelli M.A.S.C."/>
            <person name="Forgia M."/>
            <person name="Rivas E.B."/>
            <person name="Nerva L."/>
            <person name="Chiapello M."/>
            <person name="Turina M."/>
            <person name="Colariccio A."/>
        </authorList>
    </citation>
    <scope>NUCLEOTIDE SEQUENCE</scope>
    <source>
        <strain evidence="3">BR18</strain>
    </source>
</reference>
<keyword evidence="2" id="KW-0812">Transmembrane</keyword>
<evidence type="ECO:0000313" key="4">
    <source>
        <dbReference type="Proteomes" id="UP000831798"/>
    </source>
</evidence>